<keyword evidence="1" id="KW-0812">Transmembrane</keyword>
<evidence type="ECO:0000313" key="6">
    <source>
        <dbReference type="Proteomes" id="UP000184203"/>
    </source>
</evidence>
<keyword evidence="1" id="KW-1133">Transmembrane helix</keyword>
<feature type="domain" description="DUF8070" evidence="2">
    <location>
        <begin position="1"/>
        <end position="104"/>
    </location>
</feature>
<feature type="transmembrane region" description="Helical" evidence="1">
    <location>
        <begin position="92"/>
        <end position="110"/>
    </location>
</feature>
<dbReference type="AlphaFoldDB" id="E7QVF5"/>
<protein>
    <recommendedName>
        <fullName evidence="2">DUF8070 domain-containing protein</fullName>
    </recommendedName>
</protein>
<dbReference type="Pfam" id="PF26267">
    <property type="entry name" value="DUF8070"/>
    <property type="match status" value="1"/>
</dbReference>
<gene>
    <name evidence="4" type="ORF">SAMN05444342_3495</name>
    <name evidence="3" type="ORF">ZOD2009_13956</name>
</gene>
<evidence type="ECO:0000259" key="2">
    <source>
        <dbReference type="Pfam" id="PF26267"/>
    </source>
</evidence>
<accession>E7QVF5</accession>
<evidence type="ECO:0000313" key="4">
    <source>
        <dbReference type="EMBL" id="SHL31514.1"/>
    </source>
</evidence>
<dbReference type="RefSeq" id="WP_007980790.1">
    <property type="nucleotide sequence ID" value="NZ_AEMG01000014.1"/>
</dbReference>
<dbReference type="InterPro" id="IPR058383">
    <property type="entry name" value="DUF8070"/>
</dbReference>
<sequence>MDRTTLAPVFVTYSVIAGGVTVIPLAYLYGRAIVLLLIASLFVVSLLHARTGTGPTMTMEGGGGESDYTELDASQSIVGTSYSLPGSGRTALTFYLVGLILWCLGTAPFVI</sequence>
<reference evidence="4" key="2">
    <citation type="submission" date="2016-11" db="EMBL/GenBank/DDBJ databases">
        <authorList>
            <person name="Jaros S."/>
            <person name="Januszkiewicz K."/>
            <person name="Wedrychowicz H."/>
        </authorList>
    </citation>
    <scope>NUCLEOTIDE SEQUENCE [LARGE SCALE GENOMIC DNA]</scope>
    <source>
        <strain evidence="4">DX253</strain>
    </source>
</reference>
<proteinExistence type="predicted"/>
<evidence type="ECO:0000313" key="5">
    <source>
        <dbReference type="Proteomes" id="UP000003751"/>
    </source>
</evidence>
<dbReference type="EMBL" id="FRAN01000006">
    <property type="protein sequence ID" value="SHL31514.1"/>
    <property type="molecule type" value="Genomic_DNA"/>
</dbReference>
<evidence type="ECO:0000313" key="3">
    <source>
        <dbReference type="EMBL" id="EFW91477.1"/>
    </source>
</evidence>
<keyword evidence="1" id="KW-0472">Membrane</keyword>
<dbReference type="EMBL" id="AEMG01000014">
    <property type="protein sequence ID" value="EFW91477.1"/>
    <property type="molecule type" value="Genomic_DNA"/>
</dbReference>
<evidence type="ECO:0000256" key="1">
    <source>
        <dbReference type="SAM" id="Phobius"/>
    </source>
</evidence>
<reference evidence="3 5" key="1">
    <citation type="journal article" date="2014" name="ISME J.">
        <title>Trehalose/2-sulfotrehalose biosynthesis and glycine-betaine uptake are widely spread mechanisms for osmoadaptation in the Halobacteriales.</title>
        <authorList>
            <person name="Youssef N.H."/>
            <person name="Savage-Ashlock K.N."/>
            <person name="McCully A.L."/>
            <person name="Luedtke B."/>
            <person name="Shaw E.I."/>
            <person name="Hoff W.D."/>
            <person name="Elshahed M.S."/>
        </authorList>
    </citation>
    <scope>NUCLEOTIDE SEQUENCE [LARGE SCALE GENOMIC DNA]</scope>
    <source>
        <strain evidence="3 5">DX253</strain>
    </source>
</reference>
<name>E7QVF5_HALPU</name>
<keyword evidence="6" id="KW-1185">Reference proteome</keyword>
<dbReference type="Proteomes" id="UP000003751">
    <property type="component" value="Unassembled WGS sequence"/>
</dbReference>
<feature type="transmembrane region" description="Helical" evidence="1">
    <location>
        <begin position="32"/>
        <end position="49"/>
    </location>
</feature>
<feature type="transmembrane region" description="Helical" evidence="1">
    <location>
        <begin position="6"/>
        <end position="25"/>
    </location>
</feature>
<dbReference type="Proteomes" id="UP000184203">
    <property type="component" value="Unassembled WGS sequence"/>
</dbReference>
<organism evidence="3 5">
    <name type="scientific">Haladaptatus paucihalophilus DX253</name>
    <dbReference type="NCBI Taxonomy" id="797209"/>
    <lineage>
        <taxon>Archaea</taxon>
        <taxon>Methanobacteriati</taxon>
        <taxon>Methanobacteriota</taxon>
        <taxon>Stenosarchaea group</taxon>
        <taxon>Halobacteria</taxon>
        <taxon>Halobacteriales</taxon>
        <taxon>Haladaptataceae</taxon>
        <taxon>Haladaptatus</taxon>
    </lineage>
</organism>
<reference evidence="6" key="3">
    <citation type="submission" date="2016-11" db="EMBL/GenBank/DDBJ databases">
        <authorList>
            <person name="Varghese N."/>
            <person name="Submissions S."/>
        </authorList>
    </citation>
    <scope>NUCLEOTIDE SEQUENCE [LARGE SCALE GENOMIC DNA]</scope>
    <source>
        <strain evidence="6">DX253</strain>
    </source>
</reference>